<protein>
    <recommendedName>
        <fullName evidence="4">WYL domain-containing protein</fullName>
    </recommendedName>
</protein>
<evidence type="ECO:0008006" key="4">
    <source>
        <dbReference type="Google" id="ProtNLM"/>
    </source>
</evidence>
<feature type="region of interest" description="Disordered" evidence="1">
    <location>
        <begin position="1"/>
        <end position="33"/>
    </location>
</feature>
<dbReference type="Proteomes" id="UP001500683">
    <property type="component" value="Unassembled WGS sequence"/>
</dbReference>
<proteinExistence type="predicted"/>
<gene>
    <name evidence="2" type="ORF">GCM10022214_68520</name>
</gene>
<dbReference type="RefSeq" id="WP_344955892.1">
    <property type="nucleotide sequence ID" value="NZ_BAAAZG010000052.1"/>
</dbReference>
<sequence length="138" mass="15544">MGLHARHRTRPDSGGRVIGLPAVEETSDRPGDYSPRLELIKPVHGERMEALEVMHALLITDVRLMCTITEDQGYPVLDVYRVRNLRQGVRSKRIRVGLAYADDEWWFVTPGPDGGTRFIAAMRDGVIAARIVRKTLLP</sequence>
<name>A0ABP7WU84_9ACTN</name>
<organism evidence="2 3">
    <name type="scientific">Actinomadura miaoliensis</name>
    <dbReference type="NCBI Taxonomy" id="430685"/>
    <lineage>
        <taxon>Bacteria</taxon>
        <taxon>Bacillati</taxon>
        <taxon>Actinomycetota</taxon>
        <taxon>Actinomycetes</taxon>
        <taxon>Streptosporangiales</taxon>
        <taxon>Thermomonosporaceae</taxon>
        <taxon>Actinomadura</taxon>
    </lineage>
</organism>
<dbReference type="EMBL" id="BAAAZG010000052">
    <property type="protein sequence ID" value="GAA4095619.1"/>
    <property type="molecule type" value="Genomic_DNA"/>
</dbReference>
<evidence type="ECO:0000313" key="2">
    <source>
        <dbReference type="EMBL" id="GAA4095619.1"/>
    </source>
</evidence>
<evidence type="ECO:0000256" key="1">
    <source>
        <dbReference type="SAM" id="MobiDB-lite"/>
    </source>
</evidence>
<comment type="caution">
    <text evidence="2">The sequence shown here is derived from an EMBL/GenBank/DDBJ whole genome shotgun (WGS) entry which is preliminary data.</text>
</comment>
<reference evidence="3" key="1">
    <citation type="journal article" date="2019" name="Int. J. Syst. Evol. Microbiol.">
        <title>The Global Catalogue of Microorganisms (GCM) 10K type strain sequencing project: providing services to taxonomists for standard genome sequencing and annotation.</title>
        <authorList>
            <consortium name="The Broad Institute Genomics Platform"/>
            <consortium name="The Broad Institute Genome Sequencing Center for Infectious Disease"/>
            <person name="Wu L."/>
            <person name="Ma J."/>
        </authorList>
    </citation>
    <scope>NUCLEOTIDE SEQUENCE [LARGE SCALE GENOMIC DNA]</scope>
    <source>
        <strain evidence="3">JCM 16702</strain>
    </source>
</reference>
<accession>A0ABP7WU84</accession>
<keyword evidence="3" id="KW-1185">Reference proteome</keyword>
<evidence type="ECO:0000313" key="3">
    <source>
        <dbReference type="Proteomes" id="UP001500683"/>
    </source>
</evidence>